<dbReference type="PROSITE" id="PS51831">
    <property type="entry name" value="HD"/>
    <property type="match status" value="1"/>
</dbReference>
<dbReference type="CDD" id="cd00077">
    <property type="entry name" value="HDc"/>
    <property type="match status" value="1"/>
</dbReference>
<dbReference type="STRING" id="1236971.JCM9152_4218"/>
<dbReference type="Proteomes" id="UP000018895">
    <property type="component" value="Unassembled WGS sequence"/>
</dbReference>
<comment type="caution">
    <text evidence="2">The sequence shown here is derived from an EMBL/GenBank/DDBJ whole genome shotgun (WGS) entry which is preliminary data.</text>
</comment>
<proteinExistence type="predicted"/>
<dbReference type="SMART" id="SM00471">
    <property type="entry name" value="HDc"/>
    <property type="match status" value="1"/>
</dbReference>
<keyword evidence="3" id="KW-1185">Reference proteome</keyword>
<feature type="domain" description="HD" evidence="1">
    <location>
        <begin position="26"/>
        <end position="127"/>
    </location>
</feature>
<dbReference type="Pfam" id="PF01966">
    <property type="entry name" value="HD"/>
    <property type="match status" value="1"/>
</dbReference>
<accession>W4QLZ9</accession>
<dbReference type="PANTHER" id="PTHR33594">
    <property type="entry name" value="SUPERFAMILY HYDROLASE, PUTATIVE (AFU_ORTHOLOGUE AFUA_1G03035)-RELATED"/>
    <property type="match status" value="1"/>
</dbReference>
<evidence type="ECO:0000259" key="1">
    <source>
        <dbReference type="PROSITE" id="PS51831"/>
    </source>
</evidence>
<dbReference type="InterPro" id="IPR003607">
    <property type="entry name" value="HD/PDEase_dom"/>
</dbReference>
<dbReference type="AlphaFoldDB" id="W4QLZ9"/>
<sequence>MNQDMIIQQTRQWVQSKLENESSGHDWHHIQRVTTQAVEISKVEGGNRFIITLAALLHDLIDDKVVESEEAGIEEVTNWLVDQGVPKNEQDTILSIITTISFKGGNNAPVTSLEAQIVQDADRLDAIGAIGIARTFMYAGNKGHLMHVPKAHYRESMTVEEYRQSPSSAIGHFYEKLLKLKGFMNTNEGKRRAEERHQYMKQFLSQFYDEWGNEAPF</sequence>
<dbReference type="Gene3D" id="1.20.58.1910">
    <property type="match status" value="1"/>
</dbReference>
<evidence type="ECO:0000313" key="3">
    <source>
        <dbReference type="Proteomes" id="UP000018895"/>
    </source>
</evidence>
<dbReference type="RefSeq" id="WP_035347098.1">
    <property type="nucleotide sequence ID" value="NZ_BAUU01000045.1"/>
</dbReference>
<dbReference type="PANTHER" id="PTHR33594:SF1">
    <property type="entry name" value="HD_PDEASE DOMAIN-CONTAINING PROTEIN"/>
    <property type="match status" value="1"/>
</dbReference>
<name>W4QLZ9_9BACI</name>
<organism evidence="2 3">
    <name type="scientific">Halalkalibacter hemicellulosilyticusJCM 9152</name>
    <dbReference type="NCBI Taxonomy" id="1236971"/>
    <lineage>
        <taxon>Bacteria</taxon>
        <taxon>Bacillati</taxon>
        <taxon>Bacillota</taxon>
        <taxon>Bacilli</taxon>
        <taxon>Bacillales</taxon>
        <taxon>Bacillaceae</taxon>
        <taxon>Halalkalibacter</taxon>
    </lineage>
</organism>
<reference evidence="2" key="1">
    <citation type="journal article" date="2014" name="Genome Announc.">
        <title>Draft Genome Sequences of Three Alkaliphilic Bacillus Strains, Bacillus wakoensis JCM 9140T, Bacillus akibai JCM 9157T, and Bacillus hemicellulosilyticus JCM 9152T.</title>
        <authorList>
            <person name="Yuki M."/>
            <person name="Oshima K."/>
            <person name="Suda W."/>
            <person name="Oshida Y."/>
            <person name="Kitamura K."/>
            <person name="Iida T."/>
            <person name="Hattori M."/>
            <person name="Ohkuma M."/>
        </authorList>
    </citation>
    <scope>NUCLEOTIDE SEQUENCE [LARGE SCALE GENOMIC DNA]</scope>
    <source>
        <strain evidence="2">JCM 9152</strain>
    </source>
</reference>
<dbReference type="Gene3D" id="1.10.472.50">
    <property type="entry name" value="HD-domain/PDEase-like"/>
    <property type="match status" value="1"/>
</dbReference>
<gene>
    <name evidence="2" type="ORF">JCM9152_4218</name>
</gene>
<dbReference type="InterPro" id="IPR006674">
    <property type="entry name" value="HD_domain"/>
</dbReference>
<protein>
    <submittedName>
        <fullName evidence="2">HD domain protein</fullName>
    </submittedName>
</protein>
<dbReference type="OrthoDB" id="9797344at2"/>
<dbReference type="EMBL" id="BAUU01000045">
    <property type="protein sequence ID" value="GAE32673.1"/>
    <property type="molecule type" value="Genomic_DNA"/>
</dbReference>
<evidence type="ECO:0000313" key="2">
    <source>
        <dbReference type="EMBL" id="GAE32673.1"/>
    </source>
</evidence>
<dbReference type="SUPFAM" id="SSF109604">
    <property type="entry name" value="HD-domain/PDEase-like"/>
    <property type="match status" value="1"/>
</dbReference>